<gene>
    <name evidence="1" type="ORF">QAD02_003711</name>
</gene>
<dbReference type="Proteomes" id="UP001239111">
    <property type="component" value="Chromosome 3"/>
</dbReference>
<accession>A0ACC2NMX9</accession>
<dbReference type="EMBL" id="CM056743">
    <property type="protein sequence ID" value="KAJ8672452.1"/>
    <property type="molecule type" value="Genomic_DNA"/>
</dbReference>
<name>A0ACC2NMX9_9HYME</name>
<sequence length="113" mass="12512">MNIASQTRAWLRENTLILTLLYRVPIYGLLPGYPPTICVGFPRAALSQPDLTTHPDCQGLSCHEPLDKAVRTTQSGGCNWGWSLVTPRNQQNDPVSFAIGPEGTIRIHMKDLL</sequence>
<evidence type="ECO:0000313" key="2">
    <source>
        <dbReference type="Proteomes" id="UP001239111"/>
    </source>
</evidence>
<keyword evidence="2" id="KW-1185">Reference proteome</keyword>
<organism evidence="1 2">
    <name type="scientific">Eretmocerus hayati</name>
    <dbReference type="NCBI Taxonomy" id="131215"/>
    <lineage>
        <taxon>Eukaryota</taxon>
        <taxon>Metazoa</taxon>
        <taxon>Ecdysozoa</taxon>
        <taxon>Arthropoda</taxon>
        <taxon>Hexapoda</taxon>
        <taxon>Insecta</taxon>
        <taxon>Pterygota</taxon>
        <taxon>Neoptera</taxon>
        <taxon>Endopterygota</taxon>
        <taxon>Hymenoptera</taxon>
        <taxon>Apocrita</taxon>
        <taxon>Proctotrupomorpha</taxon>
        <taxon>Chalcidoidea</taxon>
        <taxon>Aphelinidae</taxon>
        <taxon>Aphelininae</taxon>
        <taxon>Eretmocerus</taxon>
    </lineage>
</organism>
<proteinExistence type="predicted"/>
<comment type="caution">
    <text evidence="1">The sequence shown here is derived from an EMBL/GenBank/DDBJ whole genome shotgun (WGS) entry which is preliminary data.</text>
</comment>
<evidence type="ECO:0000313" key="1">
    <source>
        <dbReference type="EMBL" id="KAJ8672452.1"/>
    </source>
</evidence>
<reference evidence="1" key="1">
    <citation type="submission" date="2023-04" db="EMBL/GenBank/DDBJ databases">
        <title>A chromosome-level genome assembly of the parasitoid wasp Eretmocerus hayati.</title>
        <authorList>
            <person name="Zhong Y."/>
            <person name="Liu S."/>
            <person name="Liu Y."/>
        </authorList>
    </citation>
    <scope>NUCLEOTIDE SEQUENCE</scope>
    <source>
        <strain evidence="1">ZJU_SS_LIU_2023</strain>
    </source>
</reference>
<protein>
    <submittedName>
        <fullName evidence="1">Uncharacterized protein</fullName>
    </submittedName>
</protein>